<reference evidence="1" key="1">
    <citation type="submission" date="2021-02" db="EMBL/GenBank/DDBJ databases">
        <authorList>
            <person name="Nowell W R."/>
        </authorList>
    </citation>
    <scope>NUCLEOTIDE SEQUENCE</scope>
</reference>
<dbReference type="AlphaFoldDB" id="A0A815P6V1"/>
<dbReference type="GO" id="GO:0003676">
    <property type="term" value="F:nucleic acid binding"/>
    <property type="evidence" value="ECO:0007669"/>
    <property type="project" value="InterPro"/>
</dbReference>
<dbReference type="InterPro" id="IPR036397">
    <property type="entry name" value="RNaseH_sf"/>
</dbReference>
<comment type="caution">
    <text evidence="1">The sequence shown here is derived from an EMBL/GenBank/DDBJ whole genome shotgun (WGS) entry which is preliminary data.</text>
</comment>
<accession>A0A815P6V1</accession>
<dbReference type="Proteomes" id="UP000663852">
    <property type="component" value="Unassembled WGS sequence"/>
</dbReference>
<gene>
    <name evidence="1" type="ORF">EDS130_LOCUS39150</name>
    <name evidence="2" type="ORF">XAT740_LOCUS41807</name>
</gene>
<proteinExistence type="predicted"/>
<evidence type="ECO:0000313" key="4">
    <source>
        <dbReference type="Proteomes" id="UP000663852"/>
    </source>
</evidence>
<dbReference type="PANTHER" id="PTHR47326:SF1">
    <property type="entry name" value="HTH PSQ-TYPE DOMAIN-CONTAINING PROTEIN"/>
    <property type="match status" value="1"/>
</dbReference>
<dbReference type="EMBL" id="CAJNOJ010000428">
    <property type="protein sequence ID" value="CAF1445158.1"/>
    <property type="molecule type" value="Genomic_DNA"/>
</dbReference>
<dbReference type="Proteomes" id="UP000663828">
    <property type="component" value="Unassembled WGS sequence"/>
</dbReference>
<organism evidence="1 4">
    <name type="scientific">Adineta ricciae</name>
    <name type="common">Rotifer</name>
    <dbReference type="NCBI Taxonomy" id="249248"/>
    <lineage>
        <taxon>Eukaryota</taxon>
        <taxon>Metazoa</taxon>
        <taxon>Spiralia</taxon>
        <taxon>Gnathifera</taxon>
        <taxon>Rotifera</taxon>
        <taxon>Eurotatoria</taxon>
        <taxon>Bdelloidea</taxon>
        <taxon>Adinetida</taxon>
        <taxon>Adinetidae</taxon>
        <taxon>Adineta</taxon>
    </lineage>
</organism>
<evidence type="ECO:0000313" key="1">
    <source>
        <dbReference type="EMBL" id="CAF1445158.1"/>
    </source>
</evidence>
<evidence type="ECO:0000313" key="2">
    <source>
        <dbReference type="EMBL" id="CAF1535768.1"/>
    </source>
</evidence>
<dbReference type="OrthoDB" id="10045385at2759"/>
<evidence type="ECO:0008006" key="5">
    <source>
        <dbReference type="Google" id="ProtNLM"/>
    </source>
</evidence>
<dbReference type="EMBL" id="CAJNOR010004929">
    <property type="protein sequence ID" value="CAF1535768.1"/>
    <property type="molecule type" value="Genomic_DNA"/>
</dbReference>
<protein>
    <recommendedName>
        <fullName evidence="5">Transposase</fullName>
    </recommendedName>
</protein>
<name>A0A815P6V1_ADIRI</name>
<keyword evidence="3" id="KW-1185">Reference proteome</keyword>
<sequence>MAKSESPTMVIRELQRQGFLETGSVQDLARTGRSSTITEEKIEKVEEVLEDEPLNTIRNVTRDASITKHQAHRIMREILGYKPYKMHSTQNLYDGDMDLRVEMAEHLIPMLEDAETGGNIFFSDESTFYISGLVNKHNCRVWAENNPYITMESAMKSAKVNVWCAMSNKEIIGLYFFGDKTVNQHNYLDMLKNYVYSIIQRKRLTNKIIFQQHGAPPHFLKEVCAWLNEKLDDRWLSRGGSISWAPRSPDLTPLDFYLWGYIKTSVNDIDDLKGRIEREIKAIKKRYIKQCFRWYCEKIKILY</sequence>
<dbReference type="PANTHER" id="PTHR47326">
    <property type="entry name" value="TRANSPOSABLE ELEMENT TC3 TRANSPOSASE-LIKE PROTEIN"/>
    <property type="match status" value="1"/>
</dbReference>
<dbReference type="Gene3D" id="3.30.420.10">
    <property type="entry name" value="Ribonuclease H-like superfamily/Ribonuclease H"/>
    <property type="match status" value="1"/>
</dbReference>
<evidence type="ECO:0000313" key="3">
    <source>
        <dbReference type="Proteomes" id="UP000663828"/>
    </source>
</evidence>